<dbReference type="InterPro" id="IPR025515">
    <property type="entry name" value="DUF4403"/>
</dbReference>
<evidence type="ECO:0000313" key="1">
    <source>
        <dbReference type="EMBL" id="MDR6844135.1"/>
    </source>
</evidence>
<gene>
    <name evidence="1" type="ORF">J2W95_000815</name>
</gene>
<keyword evidence="2" id="KW-1185">Reference proteome</keyword>
<organism evidence="1 2">
    <name type="scientific">Flavobacterium granuli</name>
    <dbReference type="NCBI Taxonomy" id="280093"/>
    <lineage>
        <taxon>Bacteria</taxon>
        <taxon>Pseudomonadati</taxon>
        <taxon>Bacteroidota</taxon>
        <taxon>Flavobacteriia</taxon>
        <taxon>Flavobacteriales</taxon>
        <taxon>Flavobacteriaceae</taxon>
        <taxon>Flavobacterium</taxon>
    </lineage>
</organism>
<dbReference type="PROSITE" id="PS51257">
    <property type="entry name" value="PROKAR_LIPOPROTEIN"/>
    <property type="match status" value="1"/>
</dbReference>
<reference evidence="1 2" key="1">
    <citation type="submission" date="2023-07" db="EMBL/GenBank/DDBJ databases">
        <title>Sorghum-associated microbial communities from plants grown in Nebraska, USA.</title>
        <authorList>
            <person name="Schachtman D."/>
        </authorList>
    </citation>
    <scope>NUCLEOTIDE SEQUENCE [LARGE SCALE GENOMIC DNA]</scope>
    <source>
        <strain evidence="1 2">BE124</strain>
    </source>
</reference>
<proteinExistence type="predicted"/>
<accession>A0ABU1RZC9</accession>
<evidence type="ECO:0008006" key="3">
    <source>
        <dbReference type="Google" id="ProtNLM"/>
    </source>
</evidence>
<dbReference type="Proteomes" id="UP001261871">
    <property type="component" value="Unassembled WGS sequence"/>
</dbReference>
<dbReference type="RefSeq" id="WP_310004205.1">
    <property type="nucleotide sequence ID" value="NZ_JAVDTX010000001.1"/>
</dbReference>
<sequence length="472" mass="52915">MLKSLSILIISLTTLSLIITSCSSTSQKIEALKPEPDDAVPLTYTNTPSYINLPVSIKLKDIENQTNTLLNGLVYEDNNVEDDNIQIKVWKQAPITITNDHGKEGEKIKTVLPLKVWVKYRIGTKTMGVDLYKTQEFNLNGVVTLLSSVSLNNWRLSSKTTLKSLDWVESPTMTVFGKNMPVTYLINPAVSLFKSKIEKSIDTAIEDSMDFKPNVMEALSKICTPFEMSETYKSWLRIVPIEVYSTNAKLKNDSFLLNMGMKCNMETSIGKKPESKFEANKIVLKAVDKIPEQIAANIAAVSTYQEASKLMTTNFVGQEFGSGSKKVKVQNVAIWHKDGKLVIALDLIGSVNGTIYLNGIPQYNDTTKEIYFDKLDYVLDTKSRLMRTANWLAQGIILRKIEESCRYSIKQNLDEAKQSMAVYLKNYSPMSGVFINGKMEDIQFEKIELTNQAIIAFIKVNGSINVSIDGLK</sequence>
<dbReference type="Pfam" id="PF14356">
    <property type="entry name" value="DUF4403"/>
    <property type="match status" value="1"/>
</dbReference>
<evidence type="ECO:0000313" key="2">
    <source>
        <dbReference type="Proteomes" id="UP001261871"/>
    </source>
</evidence>
<protein>
    <recommendedName>
        <fullName evidence="3">DUF4403 family protein</fullName>
    </recommendedName>
</protein>
<comment type="caution">
    <text evidence="1">The sequence shown here is derived from an EMBL/GenBank/DDBJ whole genome shotgun (WGS) entry which is preliminary data.</text>
</comment>
<name>A0ABU1RZC9_9FLAO</name>
<dbReference type="EMBL" id="JAVDTX010000001">
    <property type="protein sequence ID" value="MDR6844135.1"/>
    <property type="molecule type" value="Genomic_DNA"/>
</dbReference>